<dbReference type="Pfam" id="PF08447">
    <property type="entry name" value="PAS_3"/>
    <property type="match status" value="2"/>
</dbReference>
<comment type="caution">
    <text evidence="10">The sequence shown here is derived from an EMBL/GenBank/DDBJ whole genome shotgun (WGS) entry which is preliminary data.</text>
</comment>
<dbReference type="InterPro" id="IPR000014">
    <property type="entry name" value="PAS"/>
</dbReference>
<dbReference type="InterPro" id="IPR036097">
    <property type="entry name" value="HisK_dim/P_sf"/>
</dbReference>
<dbReference type="Gene3D" id="2.10.70.100">
    <property type="match status" value="2"/>
</dbReference>
<feature type="modified residue" description="4-aspartylphosphate" evidence="4">
    <location>
        <position position="851"/>
    </location>
</feature>
<evidence type="ECO:0000259" key="7">
    <source>
        <dbReference type="PROSITE" id="PS50110"/>
    </source>
</evidence>
<evidence type="ECO:0000256" key="5">
    <source>
        <dbReference type="SAM" id="Coils"/>
    </source>
</evidence>
<dbReference type="PROSITE" id="PS50110">
    <property type="entry name" value="RESPONSE_REGULATORY"/>
    <property type="match status" value="1"/>
</dbReference>
<evidence type="ECO:0000259" key="8">
    <source>
        <dbReference type="PROSITE" id="PS50112"/>
    </source>
</evidence>
<dbReference type="NCBIfam" id="TIGR00229">
    <property type="entry name" value="sensory_box"/>
    <property type="match status" value="2"/>
</dbReference>
<accession>A0ABS0SZE0</accession>
<keyword evidence="5" id="KW-0175">Coiled coil</keyword>
<evidence type="ECO:0000256" key="1">
    <source>
        <dbReference type="ARBA" id="ARBA00000085"/>
    </source>
</evidence>
<feature type="coiled-coil region" evidence="5">
    <location>
        <begin position="148"/>
        <end position="175"/>
    </location>
</feature>
<dbReference type="SMART" id="SM00086">
    <property type="entry name" value="PAC"/>
    <property type="match status" value="3"/>
</dbReference>
<dbReference type="SMART" id="SM00448">
    <property type="entry name" value="REC"/>
    <property type="match status" value="1"/>
</dbReference>
<dbReference type="InterPro" id="IPR011006">
    <property type="entry name" value="CheY-like_superfamily"/>
</dbReference>
<dbReference type="SUPFAM" id="SSF47384">
    <property type="entry name" value="Homodimeric domain of signal transducing histidine kinase"/>
    <property type="match status" value="1"/>
</dbReference>
<dbReference type="Pfam" id="PF13426">
    <property type="entry name" value="PAS_9"/>
    <property type="match status" value="1"/>
</dbReference>
<dbReference type="Gene3D" id="3.30.565.10">
    <property type="entry name" value="Histidine kinase-like ATPase, C-terminal domain"/>
    <property type="match status" value="1"/>
</dbReference>
<dbReference type="Pfam" id="PF00072">
    <property type="entry name" value="Response_reg"/>
    <property type="match status" value="1"/>
</dbReference>
<dbReference type="InterPro" id="IPR005467">
    <property type="entry name" value="His_kinase_dom"/>
</dbReference>
<evidence type="ECO:0000259" key="6">
    <source>
        <dbReference type="PROSITE" id="PS50109"/>
    </source>
</evidence>
<dbReference type="Gene3D" id="3.40.50.2300">
    <property type="match status" value="1"/>
</dbReference>
<dbReference type="SMART" id="SM00388">
    <property type="entry name" value="HisKA"/>
    <property type="match status" value="1"/>
</dbReference>
<keyword evidence="11" id="KW-1185">Reference proteome</keyword>
<dbReference type="Gene3D" id="1.10.287.130">
    <property type="match status" value="1"/>
</dbReference>
<dbReference type="InterPro" id="IPR035965">
    <property type="entry name" value="PAS-like_dom_sf"/>
</dbReference>
<evidence type="ECO:0000259" key="9">
    <source>
        <dbReference type="PROSITE" id="PS50113"/>
    </source>
</evidence>
<dbReference type="EMBL" id="JADWOX010000010">
    <property type="protein sequence ID" value="MBI1684979.1"/>
    <property type="molecule type" value="Genomic_DNA"/>
</dbReference>
<feature type="domain" description="PAS" evidence="8">
    <location>
        <begin position="53"/>
        <end position="103"/>
    </location>
</feature>
<dbReference type="InterPro" id="IPR013655">
    <property type="entry name" value="PAS_fold_3"/>
</dbReference>
<dbReference type="SUPFAM" id="SSF55874">
    <property type="entry name" value="ATPase domain of HSP90 chaperone/DNA topoisomerase II/histidine kinase"/>
    <property type="match status" value="1"/>
</dbReference>
<dbReference type="InterPro" id="IPR001789">
    <property type="entry name" value="Sig_transdc_resp-reg_receiver"/>
</dbReference>
<dbReference type="InterPro" id="IPR036890">
    <property type="entry name" value="HATPase_C_sf"/>
</dbReference>
<evidence type="ECO:0000256" key="4">
    <source>
        <dbReference type="PROSITE-ProRule" id="PRU00169"/>
    </source>
</evidence>
<dbReference type="SMART" id="SM00387">
    <property type="entry name" value="HATPase_c"/>
    <property type="match status" value="1"/>
</dbReference>
<dbReference type="PANTHER" id="PTHR43065:SF42">
    <property type="entry name" value="TWO-COMPONENT SENSOR PPRA"/>
    <property type="match status" value="1"/>
</dbReference>
<evidence type="ECO:0000313" key="10">
    <source>
        <dbReference type="EMBL" id="MBI1684979.1"/>
    </source>
</evidence>
<keyword evidence="3 4" id="KW-0597">Phosphoprotein</keyword>
<dbReference type="SUPFAM" id="SSF52172">
    <property type="entry name" value="CheY-like"/>
    <property type="match status" value="1"/>
</dbReference>
<dbReference type="Pfam" id="PF00512">
    <property type="entry name" value="HisKA"/>
    <property type="match status" value="1"/>
</dbReference>
<proteinExistence type="predicted"/>
<dbReference type="InterPro" id="IPR001610">
    <property type="entry name" value="PAC"/>
</dbReference>
<dbReference type="InterPro" id="IPR003594">
    <property type="entry name" value="HATPase_dom"/>
</dbReference>
<dbReference type="InterPro" id="IPR004358">
    <property type="entry name" value="Sig_transdc_His_kin-like_C"/>
</dbReference>
<dbReference type="SMART" id="SM00091">
    <property type="entry name" value="PAS"/>
    <property type="match status" value="3"/>
</dbReference>
<dbReference type="PROSITE" id="PS50109">
    <property type="entry name" value="HIS_KIN"/>
    <property type="match status" value="1"/>
</dbReference>
<dbReference type="Gene3D" id="3.30.450.20">
    <property type="entry name" value="PAS domain"/>
    <property type="match status" value="4"/>
</dbReference>
<dbReference type="InterPro" id="IPR000700">
    <property type="entry name" value="PAS-assoc_C"/>
</dbReference>
<gene>
    <name evidence="10" type="ORF">I4Q42_14995</name>
</gene>
<evidence type="ECO:0000313" key="11">
    <source>
        <dbReference type="Proteomes" id="UP000639859"/>
    </source>
</evidence>
<feature type="domain" description="PAC" evidence="9">
    <location>
        <begin position="359"/>
        <end position="411"/>
    </location>
</feature>
<dbReference type="PRINTS" id="PR00344">
    <property type="entry name" value="BCTRLSENSOR"/>
</dbReference>
<dbReference type="EC" id="2.7.13.3" evidence="2"/>
<feature type="domain" description="PAC" evidence="9">
    <location>
        <begin position="240"/>
        <end position="294"/>
    </location>
</feature>
<comment type="catalytic activity">
    <reaction evidence="1">
        <text>ATP + protein L-histidine = ADP + protein N-phospho-L-histidine.</text>
        <dbReference type="EC" id="2.7.13.3"/>
    </reaction>
</comment>
<reference evidence="10 11" key="1">
    <citation type="submission" date="2020-11" db="EMBL/GenBank/DDBJ databases">
        <title>genome sequence of strain KACC 18849.</title>
        <authorList>
            <person name="Gao J."/>
            <person name="Zhang X."/>
        </authorList>
    </citation>
    <scope>NUCLEOTIDE SEQUENCE [LARGE SCALE GENOMIC DNA]</scope>
    <source>
        <strain evidence="10 11">KACC 18849</strain>
    </source>
</reference>
<dbReference type="PROSITE" id="PS50112">
    <property type="entry name" value="PAS"/>
    <property type="match status" value="2"/>
</dbReference>
<evidence type="ECO:0000256" key="2">
    <source>
        <dbReference type="ARBA" id="ARBA00012438"/>
    </source>
</evidence>
<evidence type="ECO:0000256" key="3">
    <source>
        <dbReference type="ARBA" id="ARBA00022553"/>
    </source>
</evidence>
<organism evidence="10 11">
    <name type="scientific">Caulobacter hibisci</name>
    <dbReference type="NCBI Taxonomy" id="2035993"/>
    <lineage>
        <taxon>Bacteria</taxon>
        <taxon>Pseudomonadati</taxon>
        <taxon>Pseudomonadota</taxon>
        <taxon>Alphaproteobacteria</taxon>
        <taxon>Caulobacterales</taxon>
        <taxon>Caulobacteraceae</taxon>
        <taxon>Caulobacter</taxon>
    </lineage>
</organism>
<feature type="domain" description="Response regulatory" evidence="7">
    <location>
        <begin position="801"/>
        <end position="916"/>
    </location>
</feature>
<feature type="domain" description="Histidine kinase" evidence="6">
    <location>
        <begin position="555"/>
        <end position="780"/>
    </location>
</feature>
<dbReference type="PANTHER" id="PTHR43065">
    <property type="entry name" value="SENSOR HISTIDINE KINASE"/>
    <property type="match status" value="1"/>
</dbReference>
<dbReference type="PROSITE" id="PS50113">
    <property type="entry name" value="PAC"/>
    <property type="match status" value="2"/>
</dbReference>
<dbReference type="SUPFAM" id="SSF55785">
    <property type="entry name" value="PYP-like sensor domain (PAS domain)"/>
    <property type="match status" value="4"/>
</dbReference>
<dbReference type="CDD" id="cd00130">
    <property type="entry name" value="PAS"/>
    <property type="match status" value="2"/>
</dbReference>
<feature type="domain" description="PAS" evidence="8">
    <location>
        <begin position="444"/>
        <end position="480"/>
    </location>
</feature>
<sequence length="924" mass="99920">MTDTVDAAIRPENAGAAVDLDALRALAGPLFDALAGSGVAITVTDPRQHDDPIVFVNAAFEALTGYEAAEVMGRNCRFLQAEGVDPQAVAGLAGTLENAGSATVDLLNVRRDGTRFWNRLNVTTLKDAAGRPAFRFATQTDVSADYGDEDLGRELRSTRQRLAEAKERLRVAQTVAGAEGAWEWNIAQGRLVADARFAGLYGLDPIAAANGLPTSAFFDAVFAADRLRLKIAVAGALNGAEVFARDYRVLVDGELRWVSAKGRTYLDAQDRPVRFAGVLADITEQKRVEERLRIAQSAGGVGSFEYLSGFGTVEVSDTFCGLLGLQPATSLPVRTINAVVDPEDQPLIGGRESERLGPAFHEFRIQRADTGEARWLACRGEHQAAPSGGVSFIGVIYDVTATKRSEDRLRDLAAALEARVEVSNQERDRVWNLSRDLLSISGRDGAYRAVNPAWTALLGYEPVDLIGSVMGGLVHPDDREMAGELAAGLRTGEAVTDFDCRVLSKDGELHWINWTALPDGDFIYAVGRDITQRKLLEDQLRQSQKMEAVGQLTGGLAHDFNNMLTGMLGGMDMGRRRIAEGRIADAERFFEAATQSGQRAAALTHRLLAFSRRQSLDSRPLDVAALVASMEDLLRRTLGEQVRLETDVDADLWTAVADDNQLESAILNLAINARDAMPHGGRLTISARNVALSAARLAKSDRAEPGDYVEIGVADTGMGMSPDVLSKVFDPFFTTKPLGQGTGLGLSMIYGFVQQSRGHVEIESQEGAGAVIRLFLPRHRGEVADLVEETDDRAEGGAGETVLVVEDDPAVRLLVVQVLQELGYRAIETESGREAAPILQSARAIDLMITDVGLPGLNGRQLAEIARESRPDLPILFMTGYAEQAVDQSTFLAQGMEIITKPFAIDRFAKRISAILRRAEAEQA</sequence>
<dbReference type="Pfam" id="PF02518">
    <property type="entry name" value="HATPase_c"/>
    <property type="match status" value="1"/>
</dbReference>
<dbReference type="Proteomes" id="UP000639859">
    <property type="component" value="Unassembled WGS sequence"/>
</dbReference>
<dbReference type="InterPro" id="IPR003661">
    <property type="entry name" value="HisK_dim/P_dom"/>
</dbReference>
<protein>
    <recommendedName>
        <fullName evidence="2">histidine kinase</fullName>
        <ecNumber evidence="2">2.7.13.3</ecNumber>
    </recommendedName>
</protein>
<dbReference type="RefSeq" id="WP_198576893.1">
    <property type="nucleotide sequence ID" value="NZ_JADWOX010000010.1"/>
</dbReference>
<name>A0ABS0SZE0_9CAUL</name>
<dbReference type="CDD" id="cd00082">
    <property type="entry name" value="HisKA"/>
    <property type="match status" value="1"/>
</dbReference>